<sequence length="317" mass="36815">MIKESCRSLDVNEEYLEALRTKSYADFFTKAQSLVNQPSSFNHGHQRFSDILLEPGQESIATFLESASFLSRKSDLKTLLFNYFNISAEAFEICSHLLRSINQLQSNYKIVKQVLDTIDDYSHEQLGYIVSKLREQIMLKNPLSDLNRQDFIQIHGKYSLVLQHLKSKQKKIARKVKLIKCLNEASRVRVTTAFLNLNFVNINFMKCGFLRKVGDQLDVAAKGTYILNRDFDTMSILVTRLHDEVEHNKAIIQFFLDRKEDKYSLQILKEFKKNDFGFRKQAEELEEHLYLCLVSINRARALVVKEIAKSCKGNPDQ</sequence>
<keyword evidence="5" id="KW-0472">Membrane</keyword>
<dbReference type="PANTHER" id="PTHR31113:SF2">
    <property type="entry name" value="OS04G0423200 PROTEIN"/>
    <property type="match status" value="1"/>
</dbReference>
<gene>
    <name evidence="6" type="ORF">ACH5RR_026611</name>
</gene>
<comment type="similarity">
    <text evidence="2">Belongs to the UPF0496 family.</text>
</comment>
<keyword evidence="4" id="KW-1133">Transmembrane helix</keyword>
<organism evidence="6 7">
    <name type="scientific">Cinchona calisaya</name>
    <dbReference type="NCBI Taxonomy" id="153742"/>
    <lineage>
        <taxon>Eukaryota</taxon>
        <taxon>Viridiplantae</taxon>
        <taxon>Streptophyta</taxon>
        <taxon>Embryophyta</taxon>
        <taxon>Tracheophyta</taxon>
        <taxon>Spermatophyta</taxon>
        <taxon>Magnoliopsida</taxon>
        <taxon>eudicotyledons</taxon>
        <taxon>Gunneridae</taxon>
        <taxon>Pentapetalae</taxon>
        <taxon>asterids</taxon>
        <taxon>lamiids</taxon>
        <taxon>Gentianales</taxon>
        <taxon>Rubiaceae</taxon>
        <taxon>Cinchonoideae</taxon>
        <taxon>Cinchoneae</taxon>
        <taxon>Cinchona</taxon>
    </lineage>
</organism>
<evidence type="ECO:0000313" key="6">
    <source>
        <dbReference type="EMBL" id="KAL3513894.1"/>
    </source>
</evidence>
<comment type="caution">
    <text evidence="6">The sequence shown here is derived from an EMBL/GenBank/DDBJ whole genome shotgun (WGS) entry which is preliminary data.</text>
</comment>
<evidence type="ECO:0000256" key="1">
    <source>
        <dbReference type="ARBA" id="ARBA00004370"/>
    </source>
</evidence>
<evidence type="ECO:0000256" key="3">
    <source>
        <dbReference type="ARBA" id="ARBA00022692"/>
    </source>
</evidence>
<name>A0ABD2Z539_9GENT</name>
<reference evidence="6 7" key="1">
    <citation type="submission" date="2024-11" db="EMBL/GenBank/DDBJ databases">
        <title>A near-complete genome assembly of Cinchona calisaya.</title>
        <authorList>
            <person name="Lian D.C."/>
            <person name="Zhao X.W."/>
            <person name="Wei L."/>
        </authorList>
    </citation>
    <scope>NUCLEOTIDE SEQUENCE [LARGE SCALE GENOMIC DNA]</scope>
    <source>
        <tissue evidence="6">Nenye</tissue>
    </source>
</reference>
<protein>
    <submittedName>
        <fullName evidence="6">Uncharacterized protein</fullName>
    </submittedName>
</protein>
<evidence type="ECO:0000256" key="2">
    <source>
        <dbReference type="ARBA" id="ARBA00009074"/>
    </source>
</evidence>
<dbReference type="GO" id="GO:0016020">
    <property type="term" value="C:membrane"/>
    <property type="evidence" value="ECO:0007669"/>
    <property type="project" value="UniProtKB-SubCell"/>
</dbReference>
<evidence type="ECO:0000313" key="7">
    <source>
        <dbReference type="Proteomes" id="UP001630127"/>
    </source>
</evidence>
<dbReference type="Pfam" id="PF05055">
    <property type="entry name" value="DUF677"/>
    <property type="match status" value="1"/>
</dbReference>
<proteinExistence type="inferred from homology"/>
<dbReference type="EMBL" id="JBJUIK010000011">
    <property type="protein sequence ID" value="KAL3513894.1"/>
    <property type="molecule type" value="Genomic_DNA"/>
</dbReference>
<dbReference type="PANTHER" id="PTHR31113">
    <property type="entry name" value="UPF0496 PROTEIN 3-RELATED"/>
    <property type="match status" value="1"/>
</dbReference>
<keyword evidence="3" id="KW-0812">Transmembrane</keyword>
<comment type="subcellular location">
    <subcellularLocation>
        <location evidence="1">Membrane</location>
    </subcellularLocation>
</comment>
<dbReference type="InterPro" id="IPR007749">
    <property type="entry name" value="DUF677"/>
</dbReference>
<dbReference type="Proteomes" id="UP001630127">
    <property type="component" value="Unassembled WGS sequence"/>
</dbReference>
<keyword evidence="7" id="KW-1185">Reference proteome</keyword>
<evidence type="ECO:0000256" key="4">
    <source>
        <dbReference type="ARBA" id="ARBA00022989"/>
    </source>
</evidence>
<evidence type="ECO:0000256" key="5">
    <source>
        <dbReference type="ARBA" id="ARBA00023136"/>
    </source>
</evidence>
<dbReference type="AlphaFoldDB" id="A0ABD2Z539"/>
<accession>A0ABD2Z539</accession>